<dbReference type="InterPro" id="IPR014016">
    <property type="entry name" value="UvrD-like_ATP-bd"/>
</dbReference>
<feature type="binding site" evidence="9">
    <location>
        <begin position="31"/>
        <end position="38"/>
    </location>
    <ligand>
        <name>ATP</name>
        <dbReference type="ChEBI" id="CHEBI:30616"/>
    </ligand>
</feature>
<evidence type="ECO:0000313" key="13">
    <source>
        <dbReference type="Proteomes" id="UP000242705"/>
    </source>
</evidence>
<evidence type="ECO:0000256" key="3">
    <source>
        <dbReference type="ARBA" id="ARBA00022806"/>
    </source>
</evidence>
<proteinExistence type="predicted"/>
<keyword evidence="4 9" id="KW-0067">ATP-binding</keyword>
<evidence type="ECO:0000313" key="12">
    <source>
        <dbReference type="EMBL" id="PSR28076.1"/>
    </source>
</evidence>
<dbReference type="Gene3D" id="3.40.50.300">
    <property type="entry name" value="P-loop containing nucleotide triphosphate hydrolases"/>
    <property type="match status" value="4"/>
</dbReference>
<dbReference type="EMBL" id="PXYX01000008">
    <property type="protein sequence ID" value="PSR28076.1"/>
    <property type="molecule type" value="Genomic_DNA"/>
</dbReference>
<dbReference type="GO" id="GO:0005829">
    <property type="term" value="C:cytosol"/>
    <property type="evidence" value="ECO:0007669"/>
    <property type="project" value="TreeGrafter"/>
</dbReference>
<dbReference type="PROSITE" id="PS51217">
    <property type="entry name" value="UVRD_HELICASE_CTER"/>
    <property type="match status" value="1"/>
</dbReference>
<dbReference type="InterPro" id="IPR027417">
    <property type="entry name" value="P-loop_NTPase"/>
</dbReference>
<dbReference type="PANTHER" id="PTHR11070:SF23">
    <property type="entry name" value="RECBCD ENZYME SUBUNIT RECB"/>
    <property type="match status" value="1"/>
</dbReference>
<dbReference type="InterPro" id="IPR000212">
    <property type="entry name" value="DNA_helicase_UvrD/REP"/>
</dbReference>
<dbReference type="PROSITE" id="PS51198">
    <property type="entry name" value="UVRD_HELICASE_ATP_BIND"/>
    <property type="match status" value="1"/>
</dbReference>
<evidence type="ECO:0000256" key="8">
    <source>
        <dbReference type="ARBA" id="ARBA00048988"/>
    </source>
</evidence>
<keyword evidence="5" id="KW-0413">Isomerase</keyword>
<comment type="caution">
    <text evidence="12">The sequence shown here is derived from an EMBL/GenBank/DDBJ whole genome shotgun (WGS) entry which is preliminary data.</text>
</comment>
<evidence type="ECO:0000256" key="5">
    <source>
        <dbReference type="ARBA" id="ARBA00023235"/>
    </source>
</evidence>
<reference evidence="12 13" key="1">
    <citation type="journal article" date="2014" name="BMC Genomics">
        <title>Comparison of environmental and isolate Sulfobacillus genomes reveals diverse carbon, sulfur, nitrogen, and hydrogen metabolisms.</title>
        <authorList>
            <person name="Justice N.B."/>
            <person name="Norman A."/>
            <person name="Brown C.T."/>
            <person name="Singh A."/>
            <person name="Thomas B.C."/>
            <person name="Banfield J.F."/>
        </authorList>
    </citation>
    <scope>NUCLEOTIDE SEQUENCE [LARGE SCALE GENOMIC DNA]</scope>
    <source>
        <strain evidence="12">AMDSBA5</strain>
    </source>
</reference>
<evidence type="ECO:0000256" key="1">
    <source>
        <dbReference type="ARBA" id="ARBA00022741"/>
    </source>
</evidence>
<dbReference type="PANTHER" id="PTHR11070">
    <property type="entry name" value="UVRD / RECB / PCRA DNA HELICASE FAMILY MEMBER"/>
    <property type="match status" value="1"/>
</dbReference>
<feature type="domain" description="UvrD-like helicase ATP-binding" evidence="10">
    <location>
        <begin position="10"/>
        <end position="432"/>
    </location>
</feature>
<dbReference type="EC" id="5.6.2.4" evidence="7"/>
<dbReference type="GO" id="GO:0003677">
    <property type="term" value="F:DNA binding"/>
    <property type="evidence" value="ECO:0007669"/>
    <property type="project" value="InterPro"/>
</dbReference>
<evidence type="ECO:0000256" key="7">
    <source>
        <dbReference type="ARBA" id="ARBA00034808"/>
    </source>
</evidence>
<gene>
    <name evidence="12" type="ORF">C7B47_06290</name>
</gene>
<dbReference type="GO" id="GO:0000725">
    <property type="term" value="P:recombinational repair"/>
    <property type="evidence" value="ECO:0007669"/>
    <property type="project" value="TreeGrafter"/>
</dbReference>
<evidence type="ECO:0000256" key="4">
    <source>
        <dbReference type="ARBA" id="ARBA00022840"/>
    </source>
</evidence>
<evidence type="ECO:0000256" key="6">
    <source>
        <dbReference type="ARBA" id="ARBA00034617"/>
    </source>
</evidence>
<organism evidence="12 13">
    <name type="scientific">Sulfobacillus thermosulfidooxidans</name>
    <dbReference type="NCBI Taxonomy" id="28034"/>
    <lineage>
        <taxon>Bacteria</taxon>
        <taxon>Bacillati</taxon>
        <taxon>Bacillota</taxon>
        <taxon>Clostridia</taxon>
        <taxon>Eubacteriales</taxon>
        <taxon>Clostridiales Family XVII. Incertae Sedis</taxon>
        <taxon>Sulfobacillus</taxon>
    </lineage>
</organism>
<keyword evidence="3 9" id="KW-0347">Helicase</keyword>
<sequence length="824" mass="95333">MGGLKAMPEIVDQHIRDQIIQDFYHNILVEAGAGTGKTTLLVERTITAIVEHGMSLERMALITFMEKAATEIKLRVRRRLEELLASGTLDTVYRKRVQQALYQLSLSQITTIHGFALRFLQSQGHHAPVPLSFRVMDSYQSEQLFQEAFYDWTESDPFRARRLADLFNWGLPFERFMEMAQYLGTQSDIPPYSATKPSTDFMDDVRAQVQELEDIARRYASPSDQGLRQIHDIAQFCQNFARLDPSQRIKALATWQVSAGKGAKKNWQDPDRLTEQKAYIAGLKARLDLFKQQLADYLLSEVRALVAEDFLPFWKDRRWKLGLLTFDDLLWETRDFLRQHGAKDHYDLIMVDEFQDTDALQAEIIVRMLAEEPKSHWLEARIPQGKLFVVGDPKQSIYRFRGADVEIYQRIRQKIEQEGGIALSIVQNFRTPPEILEPVNQLFAANWPRVFDPLRPYVSPYSPLMPFYPQSSESRLIVDGGPTPKGAYAVRVWEARLIARHLREMVLEDPVWVRDEKEGGRRRIRLGDVALLMPHRTGLHIYQEILQQEGITVAPEGGIRFFERDEIRGFQQFLSALRNPYEEVYTAGWLLSPWVGVSVQDLAQHKAQGGTLNYLSAAANQGHGVVTSALQMLKVWHQKWWEWRIEDLFWALYEWSALSGVLSERQDVASLSNLAKMADLSRDLGDRWGNDEFCLWLQRKVSRQDKEEEGPLPKAQDAVHIVTVHKSKGLEWPLVVVANWQWDVVAKHPGVRIVSDRMALALGDLHSQWWDELAEEDQHRSRAEQERLYYVALTRARDYLVVIDTFSEEDDGYRAAWSLYQRAR</sequence>
<dbReference type="GO" id="GO:0009338">
    <property type="term" value="C:exodeoxyribonuclease V complex"/>
    <property type="evidence" value="ECO:0007669"/>
    <property type="project" value="TreeGrafter"/>
</dbReference>
<accession>A0A2T2X0S2</accession>
<evidence type="ECO:0000259" key="11">
    <source>
        <dbReference type="PROSITE" id="PS51217"/>
    </source>
</evidence>
<dbReference type="Pfam" id="PF00580">
    <property type="entry name" value="UvrD-helicase"/>
    <property type="match status" value="1"/>
</dbReference>
<comment type="catalytic activity">
    <reaction evidence="8">
        <text>ATP + H2O = ADP + phosphate + H(+)</text>
        <dbReference type="Rhea" id="RHEA:13065"/>
        <dbReference type="ChEBI" id="CHEBI:15377"/>
        <dbReference type="ChEBI" id="CHEBI:15378"/>
        <dbReference type="ChEBI" id="CHEBI:30616"/>
        <dbReference type="ChEBI" id="CHEBI:43474"/>
        <dbReference type="ChEBI" id="CHEBI:456216"/>
        <dbReference type="EC" id="5.6.2.4"/>
    </reaction>
</comment>
<comment type="catalytic activity">
    <reaction evidence="6">
        <text>Couples ATP hydrolysis with the unwinding of duplex DNA by translocating in the 3'-5' direction.</text>
        <dbReference type="EC" id="5.6.2.4"/>
    </reaction>
</comment>
<dbReference type="InterPro" id="IPR014017">
    <property type="entry name" value="DNA_helicase_UvrD-like_C"/>
</dbReference>
<dbReference type="GO" id="GO:0043138">
    <property type="term" value="F:3'-5' DNA helicase activity"/>
    <property type="evidence" value="ECO:0007669"/>
    <property type="project" value="UniProtKB-EC"/>
</dbReference>
<evidence type="ECO:0000256" key="2">
    <source>
        <dbReference type="ARBA" id="ARBA00022801"/>
    </source>
</evidence>
<protein>
    <recommendedName>
        <fullName evidence="7">DNA 3'-5' helicase</fullName>
        <ecNumber evidence="7">5.6.2.4</ecNumber>
    </recommendedName>
</protein>
<dbReference type="GO" id="GO:0016887">
    <property type="term" value="F:ATP hydrolysis activity"/>
    <property type="evidence" value="ECO:0007669"/>
    <property type="project" value="RHEA"/>
</dbReference>
<name>A0A2T2X0S2_SULTH</name>
<dbReference type="GO" id="GO:0005524">
    <property type="term" value="F:ATP binding"/>
    <property type="evidence" value="ECO:0007669"/>
    <property type="project" value="UniProtKB-UniRule"/>
</dbReference>
<evidence type="ECO:0000256" key="9">
    <source>
        <dbReference type="PROSITE-ProRule" id="PRU00560"/>
    </source>
</evidence>
<keyword evidence="1 9" id="KW-0547">Nucleotide-binding</keyword>
<feature type="domain" description="UvrD-like helicase C-terminal" evidence="11">
    <location>
        <begin position="433"/>
        <end position="729"/>
    </location>
</feature>
<evidence type="ECO:0000259" key="10">
    <source>
        <dbReference type="PROSITE" id="PS51198"/>
    </source>
</evidence>
<dbReference type="Pfam" id="PF13361">
    <property type="entry name" value="UvrD_C"/>
    <property type="match status" value="1"/>
</dbReference>
<dbReference type="Gene3D" id="1.10.486.10">
    <property type="entry name" value="PCRA, domain 4"/>
    <property type="match status" value="1"/>
</dbReference>
<dbReference type="Proteomes" id="UP000242705">
    <property type="component" value="Unassembled WGS sequence"/>
</dbReference>
<keyword evidence="2 9" id="KW-0378">Hydrolase</keyword>
<dbReference type="AlphaFoldDB" id="A0A2T2X0S2"/>
<dbReference type="SUPFAM" id="SSF52540">
    <property type="entry name" value="P-loop containing nucleoside triphosphate hydrolases"/>
    <property type="match status" value="1"/>
</dbReference>